<dbReference type="GO" id="GO:0004672">
    <property type="term" value="F:protein kinase activity"/>
    <property type="evidence" value="ECO:0007669"/>
    <property type="project" value="InterPro"/>
</dbReference>
<evidence type="ECO:0000259" key="3">
    <source>
        <dbReference type="PROSITE" id="PS50011"/>
    </source>
</evidence>
<organism evidence="4 5">
    <name type="scientific">Melghirimyces algeriensis</name>
    <dbReference type="NCBI Taxonomy" id="910412"/>
    <lineage>
        <taxon>Bacteria</taxon>
        <taxon>Bacillati</taxon>
        <taxon>Bacillota</taxon>
        <taxon>Bacilli</taxon>
        <taxon>Bacillales</taxon>
        <taxon>Thermoactinomycetaceae</taxon>
        <taxon>Melghirimyces</taxon>
    </lineage>
</organism>
<comment type="similarity">
    <text evidence="1">Belongs to the protein kinase superfamily. ADCK protein kinase family.</text>
</comment>
<proteinExistence type="inferred from homology"/>
<dbReference type="InterPro" id="IPR000719">
    <property type="entry name" value="Prot_kinase_dom"/>
</dbReference>
<accession>A0A521CJB5</accession>
<dbReference type="RefSeq" id="WP_142505107.1">
    <property type="nucleotide sequence ID" value="NZ_FXTI01000004.1"/>
</dbReference>
<keyword evidence="2" id="KW-0472">Membrane</keyword>
<dbReference type="Gene3D" id="1.10.510.10">
    <property type="entry name" value="Transferase(Phosphotransferase) domain 1"/>
    <property type="match status" value="1"/>
</dbReference>
<reference evidence="4 5" key="1">
    <citation type="submission" date="2017-05" db="EMBL/GenBank/DDBJ databases">
        <authorList>
            <person name="Varghese N."/>
            <person name="Submissions S."/>
        </authorList>
    </citation>
    <scope>NUCLEOTIDE SEQUENCE [LARGE SCALE GENOMIC DNA]</scope>
    <source>
        <strain evidence="4 5">DSM 45474</strain>
    </source>
</reference>
<feature type="transmembrane region" description="Helical" evidence="2">
    <location>
        <begin position="497"/>
        <end position="519"/>
    </location>
</feature>
<dbReference type="Pfam" id="PF03109">
    <property type="entry name" value="ABC1"/>
    <property type="match status" value="1"/>
</dbReference>
<keyword evidence="2" id="KW-0812">Transmembrane</keyword>
<dbReference type="InterPro" id="IPR004147">
    <property type="entry name" value="ABC1_dom"/>
</dbReference>
<feature type="transmembrane region" description="Helical" evidence="2">
    <location>
        <begin position="531"/>
        <end position="551"/>
    </location>
</feature>
<name>A0A521CJB5_9BACL</name>
<evidence type="ECO:0000313" key="5">
    <source>
        <dbReference type="Proteomes" id="UP000315636"/>
    </source>
</evidence>
<dbReference type="CDD" id="cd05121">
    <property type="entry name" value="ABC1_ADCK3-like"/>
    <property type="match status" value="1"/>
</dbReference>
<dbReference type="AlphaFoldDB" id="A0A521CJB5"/>
<dbReference type="EMBL" id="FXTI01000004">
    <property type="protein sequence ID" value="SMO59475.1"/>
    <property type="molecule type" value="Genomic_DNA"/>
</dbReference>
<dbReference type="InterPro" id="IPR050154">
    <property type="entry name" value="UbiB_kinase"/>
</dbReference>
<dbReference type="PROSITE" id="PS50011">
    <property type="entry name" value="PROTEIN_KINASE_DOM"/>
    <property type="match status" value="1"/>
</dbReference>
<dbReference type="GO" id="GO:0005524">
    <property type="term" value="F:ATP binding"/>
    <property type="evidence" value="ECO:0007669"/>
    <property type="project" value="InterPro"/>
</dbReference>
<evidence type="ECO:0000313" key="4">
    <source>
        <dbReference type="EMBL" id="SMO59475.1"/>
    </source>
</evidence>
<dbReference type="PANTHER" id="PTHR10566">
    <property type="entry name" value="CHAPERONE-ACTIVITY OF BC1 COMPLEX CABC1 -RELATED"/>
    <property type="match status" value="1"/>
</dbReference>
<evidence type="ECO:0000256" key="1">
    <source>
        <dbReference type="ARBA" id="ARBA00009670"/>
    </source>
</evidence>
<keyword evidence="5" id="KW-1185">Reference proteome</keyword>
<dbReference type="OrthoDB" id="9795390at2"/>
<dbReference type="Proteomes" id="UP000315636">
    <property type="component" value="Unassembled WGS sequence"/>
</dbReference>
<feature type="domain" description="Protein kinase" evidence="3">
    <location>
        <begin position="123"/>
        <end position="487"/>
    </location>
</feature>
<sequence>MFGNKIRNLNRYREIVSTLARHGFGYLLDEMGIISKLSLPRSSARTKPQDPTSIGRHIREALEELGPAFIKLGQVAGSRSDLLPEAIISELEKLQDHVSPMPFHQVQNILVQELGDYHQYFAVFEEKPIAAASIGQVHRATLYTGQTVAVKVQRPGIAGIIQRDLSIFRELATLAEQRLDWGTQYQVGKLVDELAKAVRQELDFTAEARHMEKVRKQFHQDDPVVIPHVDWDMTTHRVLTMEYIDGIRLNQLEKLEQMGLDRKVLAERLVQAVFHQILIKGFFHSDPHPGNLFALPGNQIAFIDFGMVGRLTPEMHRHFSSMIIAMMHRDTDGAVRAMLRMGMVPENVDRESFWLDVDELSDKYYDVTLSDISLAETVNDLFHLAFKHRIQIPPDLTLLGKTLLSLESIVKKLDPEINITRITRPFGQQLLKQRFNPRRIMRETWRHANDIGLSLMELPKLLNQLAEHLQKGRIQVDVSIPRLNLFLRKLDQIVNRLSYSIVLLSFSIIMCGLIIGSSLTRQQTLLWKVPAIEIGFFIAVFMLMWLIYSIFKSGRL</sequence>
<keyword evidence="2" id="KW-1133">Transmembrane helix</keyword>
<gene>
    <name evidence="4" type="ORF">SAMN06264849_10420</name>
</gene>
<dbReference type="PANTHER" id="PTHR10566:SF113">
    <property type="entry name" value="PROTEIN ACTIVITY OF BC1 COMPLEX KINASE 7, CHLOROPLASTIC"/>
    <property type="match status" value="1"/>
</dbReference>
<dbReference type="SUPFAM" id="SSF56112">
    <property type="entry name" value="Protein kinase-like (PK-like)"/>
    <property type="match status" value="1"/>
</dbReference>
<dbReference type="InterPro" id="IPR011009">
    <property type="entry name" value="Kinase-like_dom_sf"/>
</dbReference>
<evidence type="ECO:0000256" key="2">
    <source>
        <dbReference type="SAM" id="Phobius"/>
    </source>
</evidence>
<dbReference type="SMART" id="SM00220">
    <property type="entry name" value="S_TKc"/>
    <property type="match status" value="1"/>
</dbReference>
<protein>
    <submittedName>
        <fullName evidence="4">2-octaprenylphenol hydroxylase</fullName>
    </submittedName>
</protein>